<dbReference type="VEuPathDB" id="FungiDB:CLUG_02029"/>
<dbReference type="HOGENOM" id="CLU_1348787_0_0_1"/>
<reference evidence="2 3" key="1">
    <citation type="journal article" date="2009" name="Nature">
        <title>Evolution of pathogenicity and sexual reproduction in eight Candida genomes.</title>
        <authorList>
            <person name="Butler G."/>
            <person name="Rasmussen M.D."/>
            <person name="Lin M.F."/>
            <person name="Santos M.A."/>
            <person name="Sakthikumar S."/>
            <person name="Munro C.A."/>
            <person name="Rheinbay E."/>
            <person name="Grabherr M."/>
            <person name="Forche A."/>
            <person name="Reedy J.L."/>
            <person name="Agrafioti I."/>
            <person name="Arnaud M.B."/>
            <person name="Bates S."/>
            <person name="Brown A.J."/>
            <person name="Brunke S."/>
            <person name="Costanzo M.C."/>
            <person name="Fitzpatrick D.A."/>
            <person name="de Groot P.W."/>
            <person name="Harris D."/>
            <person name="Hoyer L.L."/>
            <person name="Hube B."/>
            <person name="Klis F.M."/>
            <person name="Kodira C."/>
            <person name="Lennard N."/>
            <person name="Logue M.E."/>
            <person name="Martin R."/>
            <person name="Neiman A.M."/>
            <person name="Nikolaou E."/>
            <person name="Quail M.A."/>
            <person name="Quinn J."/>
            <person name="Santos M.C."/>
            <person name="Schmitzberger F.F."/>
            <person name="Sherlock G."/>
            <person name="Shah P."/>
            <person name="Silverstein K.A."/>
            <person name="Skrzypek M.S."/>
            <person name="Soll D."/>
            <person name="Staggs R."/>
            <person name="Stansfield I."/>
            <person name="Stumpf M.P."/>
            <person name="Sudbery P.E."/>
            <person name="Srikantha T."/>
            <person name="Zeng Q."/>
            <person name="Berman J."/>
            <person name="Berriman M."/>
            <person name="Heitman J."/>
            <person name="Gow N.A."/>
            <person name="Lorenz M.C."/>
            <person name="Birren B.W."/>
            <person name="Kellis M."/>
            <person name="Cuomo C.A."/>
        </authorList>
    </citation>
    <scope>NUCLEOTIDE SEQUENCE [LARGE SCALE GENOMIC DNA]</scope>
    <source>
        <strain evidence="2 3">ATCC 42720</strain>
    </source>
</reference>
<feature type="compositionally biased region" description="Basic and acidic residues" evidence="1">
    <location>
        <begin position="89"/>
        <end position="102"/>
    </location>
</feature>
<dbReference type="AlphaFoldDB" id="C4Y1E7"/>
<feature type="region of interest" description="Disordered" evidence="1">
    <location>
        <begin position="77"/>
        <end position="203"/>
    </location>
</feature>
<dbReference type="InParanoid" id="C4Y1E7"/>
<feature type="compositionally biased region" description="Basic residues" evidence="1">
    <location>
        <begin position="103"/>
        <end position="112"/>
    </location>
</feature>
<dbReference type="KEGG" id="clu:CLUG_02029"/>
<dbReference type="Proteomes" id="UP000007703">
    <property type="component" value="Unassembled WGS sequence"/>
</dbReference>
<feature type="compositionally biased region" description="Polar residues" evidence="1">
    <location>
        <begin position="174"/>
        <end position="186"/>
    </location>
</feature>
<evidence type="ECO:0000256" key="1">
    <source>
        <dbReference type="SAM" id="MobiDB-lite"/>
    </source>
</evidence>
<evidence type="ECO:0000313" key="3">
    <source>
        <dbReference type="Proteomes" id="UP000007703"/>
    </source>
</evidence>
<gene>
    <name evidence="2" type="ORF">CLUG_02029</name>
</gene>
<protein>
    <submittedName>
        <fullName evidence="2">Uncharacterized protein</fullName>
    </submittedName>
</protein>
<feature type="compositionally biased region" description="Basic residues" evidence="1">
    <location>
        <begin position="156"/>
        <end position="170"/>
    </location>
</feature>
<feature type="compositionally biased region" description="Basic and acidic residues" evidence="1">
    <location>
        <begin position="116"/>
        <end position="125"/>
    </location>
</feature>
<dbReference type="EMBL" id="CH408077">
    <property type="protein sequence ID" value="EEQ37907.1"/>
    <property type="molecule type" value="Genomic_DNA"/>
</dbReference>
<proteinExistence type="predicted"/>
<name>C4Y1E7_CLAL4</name>
<accession>C4Y1E7</accession>
<organism evidence="2 3">
    <name type="scientific">Clavispora lusitaniae (strain ATCC 42720)</name>
    <name type="common">Yeast</name>
    <name type="synonym">Candida lusitaniae</name>
    <dbReference type="NCBI Taxonomy" id="306902"/>
    <lineage>
        <taxon>Eukaryota</taxon>
        <taxon>Fungi</taxon>
        <taxon>Dikarya</taxon>
        <taxon>Ascomycota</taxon>
        <taxon>Saccharomycotina</taxon>
        <taxon>Pichiomycetes</taxon>
        <taxon>Metschnikowiaceae</taxon>
        <taxon>Clavispora</taxon>
    </lineage>
</organism>
<sequence length="203" mass="22666">MEGYVFHGPADSFLARERRLARRRRARAVGAGARPGANARDLAHFAPVARKGRLLAFFGRNQPPFARAERRDFCVHGTEAGSGKKGRGKHDQAKRAGAETNRRKGQGRKRTANRAGEADRQDRQARQGRQASGSGCSDGPVTRCKDDFGARPCTTSRRKQKREDKKKKTRKGQESQALENPHMSNFKSRKIGTWNRVTKPSIM</sequence>
<evidence type="ECO:0000313" key="2">
    <source>
        <dbReference type="EMBL" id="EEQ37907.1"/>
    </source>
</evidence>